<dbReference type="InterPro" id="IPR036719">
    <property type="entry name" value="Neuro-gated_channel_TM_sf"/>
</dbReference>
<feature type="chain" id="PRO_5046496032" description="Neurotransmitter-gated ion-channel transmembrane domain-containing protein" evidence="4">
    <location>
        <begin position="18"/>
        <end position="1114"/>
    </location>
</feature>
<keyword evidence="3" id="KW-0472">Membrane</keyword>
<organism evidence="6 7">
    <name type="scientific">Tetraparma gracilis</name>
    <dbReference type="NCBI Taxonomy" id="2962635"/>
    <lineage>
        <taxon>Eukaryota</taxon>
        <taxon>Sar</taxon>
        <taxon>Stramenopiles</taxon>
        <taxon>Ochrophyta</taxon>
        <taxon>Bolidophyceae</taxon>
        <taxon>Parmales</taxon>
        <taxon>Triparmaceae</taxon>
        <taxon>Tetraparma</taxon>
    </lineage>
</organism>
<evidence type="ECO:0000313" key="6">
    <source>
        <dbReference type="EMBL" id="GMI31924.1"/>
    </source>
</evidence>
<dbReference type="PANTHER" id="PTHR18945">
    <property type="entry name" value="NEUROTRANSMITTER GATED ION CHANNEL"/>
    <property type="match status" value="1"/>
</dbReference>
<keyword evidence="7" id="KW-1185">Reference proteome</keyword>
<gene>
    <name evidence="6" type="ORF">TeGR_g10391</name>
</gene>
<name>A0ABQ6MRV3_9STRA</name>
<sequence>MHAAMLLCLLLLPGVWAAPCSFMGQPLGDMSTECCTYFQGNVGMLMSVMGGDLEAMVTDETCGTCRDAVTVMFGTAALVGQELEDAKTQFDEWCPAGDEEAEPCFVMGQPLGDMTTECCTYFQGNIGMLMSVMGGDLEAMVTDETCGTCRNAVTVMFGTAALVGQELEDAETQFDAWCSAGDEEAPEETPENVEVDLGPDVDCSVLGFAMGTISEKCCATLNDYLTPVGNCDQRLIDMESDYMYIGFSVVSTAGDWWPAFEGAFGCNPSTGTPVESLMKDQLSYIMGVYSTCYPNSPCGVRTPAPSDADRDPGVPEKLCAVPDSSKCTSNGNDCVVGLEDSQIMTVQKMTCSDGYESVVLGYTIANGDPFAIEYTCCLAEDVTAIHGSDDATNVTLHPSAQFVGPSSSCPSFLIESGCQYLAWMFSHEHGCSSPTIAKEQGLFTSSYCAGCYPASDCGYTPPNEQLPEVADTSYASFDEDWSCVPMTLWNEELTIAMVIFGGVDQWRWLEDPLADALLRSGLASIAGLGRDIEWKRGFTMRELRLHQIKQLHYWHEITVRRPGVLLLTIETAPTVINTESVAWVKPAIAAMREAGLTGAVLTQASAAEDTFYTRFGIPPDRVAKLLLRREQLVLLHDFSSPPSLDPCSAQFGNTTEVQIELHLLDLQSIEESSYEFSATFAMLSSWVDDRPFNIFGTVGDKKIDRLDGGLDKNDCANPCFGGHCCDKMWRPDIAGENARVMTASSTAKDQGLLWPAKDTALQYQEFTGTFKADAMEYDRQELFIDLVVPELHTSSRDVKLVPKLSRVSLDKFGGGDIEGAGRAFVILAVEAEGGLLSNGALSLLQNVELHEQHDHPLRQFVEEQIPTEEGAAEVSQSKARLKIKVARIPLFYTLNIMVPVFLLLLLSWYNFLLPPDRIEDRLAIAVTLYLALIAFQTVINAWLPQVAYMTRLHTFIVLATAQLSMAALESITVYYMYIQTVEEQVPTAAGESTGIRRIFNNLASGRRNSKIALAEEDEGEGEEEEGGSEGEGEGGQGERVMGVRANMSAQVRSKTIYLKQAGSANIAAAKQTAAQLRKKMKVINRIDRICLFVFPMSTFIVYLAVMRPWEFRQR</sequence>
<dbReference type="InterPro" id="IPR038050">
    <property type="entry name" value="Neuro_actylchol_rec"/>
</dbReference>
<evidence type="ECO:0000256" key="1">
    <source>
        <dbReference type="ARBA" id="ARBA00004141"/>
    </source>
</evidence>
<dbReference type="Gene3D" id="1.20.58.390">
    <property type="entry name" value="Neurotransmitter-gated ion-channel transmembrane domain"/>
    <property type="match status" value="1"/>
</dbReference>
<evidence type="ECO:0000256" key="4">
    <source>
        <dbReference type="SAM" id="SignalP"/>
    </source>
</evidence>
<proteinExistence type="predicted"/>
<reference evidence="6 7" key="1">
    <citation type="journal article" date="2023" name="Commun. Biol.">
        <title>Genome analysis of Parmales, the sister group of diatoms, reveals the evolutionary specialization of diatoms from phago-mixotrophs to photoautotrophs.</title>
        <authorList>
            <person name="Ban H."/>
            <person name="Sato S."/>
            <person name="Yoshikawa S."/>
            <person name="Yamada K."/>
            <person name="Nakamura Y."/>
            <person name="Ichinomiya M."/>
            <person name="Sato N."/>
            <person name="Blanc-Mathieu R."/>
            <person name="Endo H."/>
            <person name="Kuwata A."/>
            <person name="Ogata H."/>
        </authorList>
    </citation>
    <scope>NUCLEOTIDE SEQUENCE [LARGE SCALE GENOMIC DNA]</scope>
</reference>
<dbReference type="InterPro" id="IPR006029">
    <property type="entry name" value="Neurotrans-gated_channel_TM"/>
</dbReference>
<feature type="compositionally biased region" description="Acidic residues" evidence="2">
    <location>
        <begin position="1014"/>
        <end position="1032"/>
    </location>
</feature>
<comment type="caution">
    <text evidence="6">The sequence shown here is derived from an EMBL/GenBank/DDBJ whole genome shotgun (WGS) entry which is preliminary data.</text>
</comment>
<evidence type="ECO:0000256" key="3">
    <source>
        <dbReference type="SAM" id="Phobius"/>
    </source>
</evidence>
<feature type="domain" description="Neurotransmitter-gated ion-channel transmembrane" evidence="5">
    <location>
        <begin position="897"/>
        <end position="1101"/>
    </location>
</feature>
<evidence type="ECO:0000259" key="5">
    <source>
        <dbReference type="Pfam" id="PF02932"/>
    </source>
</evidence>
<dbReference type="Proteomes" id="UP001165060">
    <property type="component" value="Unassembled WGS sequence"/>
</dbReference>
<feature type="transmembrane region" description="Helical" evidence="3">
    <location>
        <begin position="1086"/>
        <end position="1105"/>
    </location>
</feature>
<dbReference type="EMBL" id="BRYB01001719">
    <property type="protein sequence ID" value="GMI31924.1"/>
    <property type="molecule type" value="Genomic_DNA"/>
</dbReference>
<feature type="transmembrane region" description="Helical" evidence="3">
    <location>
        <begin position="955"/>
        <end position="977"/>
    </location>
</feature>
<dbReference type="Gene3D" id="2.70.170.10">
    <property type="entry name" value="Neurotransmitter-gated ion-channel ligand-binding domain"/>
    <property type="match status" value="1"/>
</dbReference>
<feature type="transmembrane region" description="Helical" evidence="3">
    <location>
        <begin position="922"/>
        <end position="943"/>
    </location>
</feature>
<feature type="region of interest" description="Disordered" evidence="2">
    <location>
        <begin position="1011"/>
        <end position="1039"/>
    </location>
</feature>
<feature type="transmembrane region" description="Helical" evidence="3">
    <location>
        <begin position="890"/>
        <end position="910"/>
    </location>
</feature>
<dbReference type="SUPFAM" id="SSF90112">
    <property type="entry name" value="Neurotransmitter-gated ion-channel transmembrane pore"/>
    <property type="match status" value="1"/>
</dbReference>
<comment type="subcellular location">
    <subcellularLocation>
        <location evidence="1">Membrane</location>
        <topology evidence="1">Multi-pass membrane protein</topology>
    </subcellularLocation>
</comment>
<keyword evidence="4" id="KW-0732">Signal</keyword>
<feature type="signal peptide" evidence="4">
    <location>
        <begin position="1"/>
        <end position="17"/>
    </location>
</feature>
<evidence type="ECO:0000256" key="2">
    <source>
        <dbReference type="SAM" id="MobiDB-lite"/>
    </source>
</evidence>
<protein>
    <recommendedName>
        <fullName evidence="5">Neurotransmitter-gated ion-channel transmembrane domain-containing protein</fullName>
    </recommendedName>
</protein>
<keyword evidence="3" id="KW-1133">Transmembrane helix</keyword>
<accession>A0ABQ6MRV3</accession>
<dbReference type="InterPro" id="IPR006201">
    <property type="entry name" value="Neur_channel"/>
</dbReference>
<dbReference type="Pfam" id="PF02932">
    <property type="entry name" value="Neur_chan_memb"/>
    <property type="match status" value="1"/>
</dbReference>
<evidence type="ECO:0000313" key="7">
    <source>
        <dbReference type="Proteomes" id="UP001165060"/>
    </source>
</evidence>
<keyword evidence="3" id="KW-0812">Transmembrane</keyword>
<dbReference type="InterPro" id="IPR036734">
    <property type="entry name" value="Neur_chan_lig-bd_sf"/>
</dbReference>